<dbReference type="InterPro" id="IPR016024">
    <property type="entry name" value="ARM-type_fold"/>
</dbReference>
<accession>A0ABQ6N7R9</accession>
<dbReference type="Proteomes" id="UP001165060">
    <property type="component" value="Unassembled WGS sequence"/>
</dbReference>
<keyword evidence="2" id="KW-0175">Coiled coil</keyword>
<dbReference type="EMBL" id="BRYB01001122">
    <property type="protein sequence ID" value="GMI43363.1"/>
    <property type="molecule type" value="Genomic_DNA"/>
</dbReference>
<dbReference type="InterPro" id="IPR011989">
    <property type="entry name" value="ARM-like"/>
</dbReference>
<gene>
    <name evidence="3" type="ORF">TeGR_g5830</name>
</gene>
<dbReference type="PANTHER" id="PTHR16023">
    <property type="entry name" value="TAX1 BINDING PROTEIN-RELATED"/>
    <property type="match status" value="1"/>
</dbReference>
<feature type="coiled-coil region" evidence="2">
    <location>
        <begin position="21"/>
        <end position="48"/>
    </location>
</feature>
<proteinExistence type="predicted"/>
<dbReference type="SUPFAM" id="SSF51735">
    <property type="entry name" value="NAD(P)-binding Rossmann-fold domains"/>
    <property type="match status" value="1"/>
</dbReference>
<dbReference type="Pfam" id="PF24987">
    <property type="entry name" value="HEAT_EF3_N"/>
    <property type="match status" value="1"/>
</dbReference>
<feature type="repeat" description="HEAT" evidence="1">
    <location>
        <begin position="92"/>
        <end position="128"/>
    </location>
</feature>
<evidence type="ECO:0000256" key="2">
    <source>
        <dbReference type="SAM" id="Coils"/>
    </source>
</evidence>
<dbReference type="Gene3D" id="3.40.50.720">
    <property type="entry name" value="NAD(P)-binding Rossmann-like Domain"/>
    <property type="match status" value="1"/>
</dbReference>
<dbReference type="InterPro" id="IPR002347">
    <property type="entry name" value="SDR_fam"/>
</dbReference>
<dbReference type="PANTHER" id="PTHR16023:SF0">
    <property type="entry name" value="PROTEIN VAC14 HOMOLOG"/>
    <property type="match status" value="1"/>
</dbReference>
<name>A0ABQ6N7R9_9STRA</name>
<comment type="caution">
    <text evidence="3">The sequence shown here is derived from an EMBL/GenBank/DDBJ whole genome shotgun (WGS) entry which is preliminary data.</text>
</comment>
<sequence>MDDPSSPLPPQVLRSLGDRSYDKRKNAALEIESQIKALQEKGDAARVERVIEILARDFCTSTNANHRKGGLIGIAATAIGLMASTRRHLDELLPPVLHCFDDPESRVRYYACESLYNIAKVARGGILKYFNSIFDGLCSLFADVDVDVKNGANLLDRLVKDIVTESDAFDVETFIPLLQKYIKRTNPYIRQLLVGWIVILDSVPDTQMLDWLPDFLDGLFNMLSDGNREIRQAADSALGEFLREIKTSAVVEFGPMVGILVGQCNSKERLNRLTAITWVSEFISLGGDSLLPFYSQLLGATSHCIGDHEREIRDVAERTCDEFLLLVRESPKVCELSPLLNTLMGELASDYVPTKMAALRWINMLLEKLPKETNTFVGEMLPVLLKTLADESDEVVLLVLQVLSRISVTKPLLETSRKGYLAASSASAYSFVSLLANFSPFMPSGSSALSLTYVASTRTIPGYGGGMSSAKAQLESDTRTLAFEAGRKGGIRVNTISAGPLKSRAASAIGKGKKTFIEYAIDYSKANSPMSQDLYSDDVGNTGLFLCSDMARCVTGATMYVDNGLSTMGMALDAQSMVKEEE</sequence>
<evidence type="ECO:0000313" key="4">
    <source>
        <dbReference type="Proteomes" id="UP001165060"/>
    </source>
</evidence>
<dbReference type="Gene3D" id="1.10.8.400">
    <property type="entry name" value="Enoyl acyl carrier protein reductase"/>
    <property type="match status" value="1"/>
</dbReference>
<dbReference type="InterPro" id="IPR021133">
    <property type="entry name" value="HEAT_type_2"/>
</dbReference>
<dbReference type="Pfam" id="PF12755">
    <property type="entry name" value="Vac14_Fab1_bd"/>
    <property type="match status" value="1"/>
</dbReference>
<organism evidence="3 4">
    <name type="scientific">Tetraparma gracilis</name>
    <dbReference type="NCBI Taxonomy" id="2962635"/>
    <lineage>
        <taxon>Eukaryota</taxon>
        <taxon>Sar</taxon>
        <taxon>Stramenopiles</taxon>
        <taxon>Ochrophyta</taxon>
        <taxon>Bolidophyceae</taxon>
        <taxon>Parmales</taxon>
        <taxon>Triparmaceae</taxon>
        <taxon>Tetraparma</taxon>
    </lineage>
</organism>
<reference evidence="3 4" key="1">
    <citation type="journal article" date="2023" name="Commun. Biol.">
        <title>Genome analysis of Parmales, the sister group of diatoms, reveals the evolutionary specialization of diatoms from phago-mixotrophs to photoautotrophs.</title>
        <authorList>
            <person name="Ban H."/>
            <person name="Sato S."/>
            <person name="Yoshikawa S."/>
            <person name="Yamada K."/>
            <person name="Nakamura Y."/>
            <person name="Ichinomiya M."/>
            <person name="Sato N."/>
            <person name="Blanc-Mathieu R."/>
            <person name="Endo H."/>
            <person name="Kuwata A."/>
            <person name="Ogata H."/>
        </authorList>
    </citation>
    <scope>NUCLEOTIDE SEQUENCE [LARGE SCALE GENOMIC DNA]</scope>
</reference>
<evidence type="ECO:0000256" key="1">
    <source>
        <dbReference type="PROSITE-ProRule" id="PRU00103"/>
    </source>
</evidence>
<dbReference type="InterPro" id="IPR036291">
    <property type="entry name" value="NAD(P)-bd_dom_sf"/>
</dbReference>
<dbReference type="PROSITE" id="PS50077">
    <property type="entry name" value="HEAT_REPEAT"/>
    <property type="match status" value="1"/>
</dbReference>
<dbReference type="InterPro" id="IPR026825">
    <property type="entry name" value="Vac14"/>
</dbReference>
<dbReference type="Pfam" id="PF13561">
    <property type="entry name" value="adh_short_C2"/>
    <property type="match status" value="1"/>
</dbReference>
<keyword evidence="4" id="KW-1185">Reference proteome</keyword>
<evidence type="ECO:0000313" key="3">
    <source>
        <dbReference type="EMBL" id="GMI43363.1"/>
    </source>
</evidence>
<protein>
    <recommendedName>
        <fullName evidence="5">Protein VAC14 homolog</fullName>
    </recommendedName>
</protein>
<dbReference type="Gene3D" id="1.25.10.10">
    <property type="entry name" value="Leucine-rich Repeat Variant"/>
    <property type="match status" value="2"/>
</dbReference>
<dbReference type="SUPFAM" id="SSF48371">
    <property type="entry name" value="ARM repeat"/>
    <property type="match status" value="1"/>
</dbReference>
<evidence type="ECO:0008006" key="5">
    <source>
        <dbReference type="Google" id="ProtNLM"/>
    </source>
</evidence>